<keyword evidence="2" id="KW-1185">Reference proteome</keyword>
<evidence type="ECO:0000313" key="1">
    <source>
        <dbReference type="EMBL" id="ELA46768.2"/>
    </source>
</evidence>
<dbReference type="OMA" id="ICINDEM"/>
<proteinExistence type="predicted"/>
<dbReference type="InParanoid" id="L2GTZ2"/>
<sequence>MGYPCMDNEEGKSKQSTREMRVQGAVKEGNGDGSCSSVTFVNRSALSGSVENDMHKKVIQGGKEISDELGDVLEVLIRYLGAQPKRKSIDCFLCTDKEKVLEHPKEIHTLFKLYSALVFCMLEHCACVKYSEKLVEDMFNLENYLLDQIAVKELEFMDAYRDEAMDHRREQLIAMGNVFKIDDALHINREEEIESLTYKFYRKVGDARFLSDAEINLICLILYKRKESFRFFRIFKERKLLINYRLAVLFSLRSECMYKPTEIISQNKSRKFEYEDIGTYKLKSLFIRGGVTNPENFFEHMKYKLGLDRVHEVDQEIEYEKELKTFEGIVVTKRADVNSREFKKWFNRENRKHQWMECVKMWVANRRMDKNVVDLSMIDMCCQYKEFENGHFIYEMLEPITNEKVLKDCFVKYCLLCIHALKEGNKKFNDTIVSNLDETFAKMICSGSSQGSGRSANRTIKSETMESYYDLKRCASKKGEQSLHVDDVSALSVKKGDTVEYGTAMGGLSDFKTEICIDVEEVNSALHQECGALSNRGDGSRGESVVDTSITSRSSTESTRSSLVIDVDFIRKWTDRLVLLIKKARRLDRESSVSWDINRSMTEMTINNILYFEKTCRKEVLEVLLCDICINDEMVQLLLKGFYCYCLSCKESSVKTISDCDMVYKFAEHIYKCWKKKKSGLSLFRRKDPHTKQTIYCCMLGVCCETEKVDQFMDVCKDLKGSSTELNGEMINILKKFHDYKKCNCDFFRNNPNRHYKKHLINHIFKKE</sequence>
<dbReference type="Proteomes" id="UP000011081">
    <property type="component" value="Unassembled WGS sequence"/>
</dbReference>
<organism evidence="1 2">
    <name type="scientific">Vavraia culicis (isolate floridensis)</name>
    <name type="common">Microsporidian parasite</name>
    <dbReference type="NCBI Taxonomy" id="948595"/>
    <lineage>
        <taxon>Eukaryota</taxon>
        <taxon>Fungi</taxon>
        <taxon>Fungi incertae sedis</taxon>
        <taxon>Microsporidia</taxon>
        <taxon>Pleistophoridae</taxon>
        <taxon>Vavraia</taxon>
    </lineage>
</organism>
<name>L2GTZ2_VAVCU</name>
<dbReference type="HOGENOM" id="CLU_363774_0_0_1"/>
<gene>
    <name evidence="1" type="ORF">VCUG_01727</name>
</gene>
<protein>
    <submittedName>
        <fullName evidence="1">Uncharacterized protein</fullName>
    </submittedName>
</protein>
<dbReference type="RefSeq" id="XP_008074735.1">
    <property type="nucleotide sequence ID" value="XM_008076544.1"/>
</dbReference>
<dbReference type="OrthoDB" id="2195422at2759"/>
<reference evidence="2" key="1">
    <citation type="submission" date="2011-03" db="EMBL/GenBank/DDBJ databases">
        <title>The genome sequence of Vavraia culicis strain floridensis.</title>
        <authorList>
            <consortium name="The Broad Institute Genome Sequencing Platform"/>
            <person name="Cuomo C."/>
            <person name="Becnel J."/>
            <person name="Sanscrainte N."/>
            <person name="Young S.K."/>
            <person name="Zeng Q."/>
            <person name="Gargeya S."/>
            <person name="Fitzgerald M."/>
            <person name="Haas B."/>
            <person name="Abouelleil A."/>
            <person name="Alvarado L."/>
            <person name="Arachchi H.M."/>
            <person name="Berlin A."/>
            <person name="Chapman S.B."/>
            <person name="Gearin G."/>
            <person name="Goldberg J."/>
            <person name="Griggs A."/>
            <person name="Gujja S."/>
            <person name="Hansen M."/>
            <person name="Heiman D."/>
            <person name="Howarth C."/>
            <person name="Larimer J."/>
            <person name="Lui A."/>
            <person name="MacDonald P.J.P."/>
            <person name="McCowen C."/>
            <person name="Montmayeur A."/>
            <person name="Murphy C."/>
            <person name="Neiman D."/>
            <person name="Pearson M."/>
            <person name="Priest M."/>
            <person name="Roberts A."/>
            <person name="Saif S."/>
            <person name="Shea T."/>
            <person name="Sisk P."/>
            <person name="Stolte C."/>
            <person name="Sykes S."/>
            <person name="Wortman J."/>
            <person name="Nusbaum C."/>
            <person name="Birren B."/>
        </authorList>
    </citation>
    <scope>NUCLEOTIDE SEQUENCE [LARGE SCALE GENOMIC DNA]</scope>
    <source>
        <strain evidence="2">floridensis</strain>
    </source>
</reference>
<evidence type="ECO:0000313" key="2">
    <source>
        <dbReference type="Proteomes" id="UP000011081"/>
    </source>
</evidence>
<accession>L2GTZ2</accession>
<dbReference type="GeneID" id="19879600"/>
<dbReference type="AlphaFoldDB" id="L2GTZ2"/>
<dbReference type="VEuPathDB" id="MicrosporidiaDB:VCUG_01727"/>
<dbReference type="EMBL" id="GL877433">
    <property type="protein sequence ID" value="ELA46768.2"/>
    <property type="molecule type" value="Genomic_DNA"/>
</dbReference>